<comment type="caution">
    <text evidence="2">The sequence shown here is derived from an EMBL/GenBank/DDBJ whole genome shotgun (WGS) entry which is preliminary data.</text>
</comment>
<name>A0ABQ6LKL3_9RHOB</name>
<dbReference type="SUPFAM" id="SSF53474">
    <property type="entry name" value="alpha/beta-Hydrolases"/>
    <property type="match status" value="1"/>
</dbReference>
<dbReference type="PRINTS" id="PR00111">
    <property type="entry name" value="ABHYDROLASE"/>
</dbReference>
<reference evidence="2 3" key="1">
    <citation type="submission" date="2023-04" db="EMBL/GenBank/DDBJ databases">
        <title>Marinoamorphus aggregata gen. nov., sp. Nov., isolate from tissue of brittle star Ophioplocus japonicus.</title>
        <authorList>
            <person name="Kawano K."/>
            <person name="Sawayama S."/>
            <person name="Nakagawa S."/>
        </authorList>
    </citation>
    <scope>NUCLEOTIDE SEQUENCE [LARGE SCALE GENOMIC DNA]</scope>
    <source>
        <strain evidence="2 3">NKW23</strain>
    </source>
</reference>
<feature type="domain" description="AB hydrolase-1" evidence="1">
    <location>
        <begin position="22"/>
        <end position="266"/>
    </location>
</feature>
<dbReference type="Proteomes" id="UP001239909">
    <property type="component" value="Unassembled WGS sequence"/>
</dbReference>
<keyword evidence="3" id="KW-1185">Reference proteome</keyword>
<organism evidence="2 3">
    <name type="scientific">Paralimibaculum aggregatum</name>
    <dbReference type="NCBI Taxonomy" id="3036245"/>
    <lineage>
        <taxon>Bacteria</taxon>
        <taxon>Pseudomonadati</taxon>
        <taxon>Pseudomonadota</taxon>
        <taxon>Alphaproteobacteria</taxon>
        <taxon>Rhodobacterales</taxon>
        <taxon>Paracoccaceae</taxon>
        <taxon>Paralimibaculum</taxon>
    </lineage>
</organism>
<evidence type="ECO:0000313" key="3">
    <source>
        <dbReference type="Proteomes" id="UP001239909"/>
    </source>
</evidence>
<dbReference type="InterPro" id="IPR029058">
    <property type="entry name" value="AB_hydrolase_fold"/>
</dbReference>
<dbReference type="InterPro" id="IPR000073">
    <property type="entry name" value="AB_hydrolase_1"/>
</dbReference>
<evidence type="ECO:0000259" key="1">
    <source>
        <dbReference type="Pfam" id="PF00561"/>
    </source>
</evidence>
<gene>
    <name evidence="2" type="ORF">LNKW23_00420</name>
</gene>
<dbReference type="RefSeq" id="WP_285669458.1">
    <property type="nucleotide sequence ID" value="NZ_BSYI01000001.1"/>
</dbReference>
<dbReference type="GO" id="GO:0016787">
    <property type="term" value="F:hydrolase activity"/>
    <property type="evidence" value="ECO:0007669"/>
    <property type="project" value="UniProtKB-KW"/>
</dbReference>
<sequence>MKSFRTADHRRLAYEDSGGSGPAVLCLAGLTRNSREFSDLAAHLAPRYRVIRLDSRGRGRSEHALDPIAEYTIPVEAGDARALLDHLGLARVAMIGTSRGGILAMALACGAPERVSGIVLNDVGAVVEGQGLLRILSGLGRAPAAASFAEAAAELRAANERAFPDVSLADWERFARRIYDDAEGRPALAYDPELRSAVAAGLDAAGPTVSLWPLFEGLHGVPVLVIRGANSDILLPATVAEMARARPDIETLELAGRGHAPFLDEPEALAAIDGFLARHAG</sequence>
<dbReference type="Gene3D" id="3.40.50.1820">
    <property type="entry name" value="alpha/beta hydrolase"/>
    <property type="match status" value="1"/>
</dbReference>
<accession>A0ABQ6LKL3</accession>
<dbReference type="InterPro" id="IPR050266">
    <property type="entry name" value="AB_hydrolase_sf"/>
</dbReference>
<keyword evidence="2" id="KW-0378">Hydrolase</keyword>
<dbReference type="PANTHER" id="PTHR43798">
    <property type="entry name" value="MONOACYLGLYCEROL LIPASE"/>
    <property type="match status" value="1"/>
</dbReference>
<dbReference type="Pfam" id="PF00561">
    <property type="entry name" value="Abhydrolase_1"/>
    <property type="match status" value="1"/>
</dbReference>
<dbReference type="PANTHER" id="PTHR43798:SF33">
    <property type="entry name" value="HYDROLASE, PUTATIVE (AFU_ORTHOLOGUE AFUA_2G14860)-RELATED"/>
    <property type="match status" value="1"/>
</dbReference>
<proteinExistence type="predicted"/>
<evidence type="ECO:0000313" key="2">
    <source>
        <dbReference type="EMBL" id="GMG80830.1"/>
    </source>
</evidence>
<protein>
    <submittedName>
        <fullName evidence="2">Alpha/beta hydrolase</fullName>
    </submittedName>
</protein>
<dbReference type="EMBL" id="BSYI01000001">
    <property type="protein sequence ID" value="GMG80830.1"/>
    <property type="molecule type" value="Genomic_DNA"/>
</dbReference>